<dbReference type="GeneID" id="95578867"/>
<sequence>MPIRFTLRASGGPALVAVAALAVVGCGAGPEKPASELAPPEPASASASASVSPSALASASRPLTAEQLVSAALPQESPDEDWHPVSVREPQVSDRDYQVSDPACRQLLAAAHARRPSQPAPAVVGQTFNWEDDNGGASTLASYGNSGAVAVFAEVREGLSTCRYYESPAPTTTYKGTVTVGPAPRLGDEAVQFEITAPTEVGPHVTQYTVVRTGSVIATFTKLSVGGRDIRAFPPAMIAQQISLLQQAQS</sequence>
<dbReference type="RefSeq" id="WP_257858308.1">
    <property type="nucleotide sequence ID" value="NZ_CP102516.1"/>
</dbReference>
<evidence type="ECO:0000313" key="3">
    <source>
        <dbReference type="Proteomes" id="UP001057738"/>
    </source>
</evidence>
<proteinExistence type="predicted"/>
<reference evidence="2" key="1">
    <citation type="submission" date="2022-08" db="EMBL/GenBank/DDBJ databases">
        <authorList>
            <person name="Tian L."/>
        </authorList>
    </citation>
    <scope>NUCLEOTIDE SEQUENCE</scope>
    <source>
        <strain evidence="2">CM253</strain>
        <plasmid evidence="2">psa3239</plasmid>
    </source>
</reference>
<organism evidence="2 3">
    <name type="scientific">Streptomyces yangpuensis</name>
    <dbReference type="NCBI Taxonomy" id="1648182"/>
    <lineage>
        <taxon>Bacteria</taxon>
        <taxon>Bacillati</taxon>
        <taxon>Actinomycetota</taxon>
        <taxon>Actinomycetes</taxon>
        <taxon>Kitasatosporales</taxon>
        <taxon>Streptomycetaceae</taxon>
        <taxon>Streptomyces</taxon>
    </lineage>
</organism>
<keyword evidence="3" id="KW-1185">Reference proteome</keyword>
<keyword evidence="2" id="KW-0614">Plasmid</keyword>
<feature type="region of interest" description="Disordered" evidence="1">
    <location>
        <begin position="30"/>
        <end position="58"/>
    </location>
</feature>
<accession>A0ABY5Q8N3</accession>
<evidence type="ECO:0000313" key="2">
    <source>
        <dbReference type="EMBL" id="UUY52584.1"/>
    </source>
</evidence>
<dbReference type="Proteomes" id="UP001057738">
    <property type="component" value="Plasmid psa3239"/>
</dbReference>
<name>A0ABY5Q8N3_9ACTN</name>
<dbReference type="EMBL" id="CP102516">
    <property type="protein sequence ID" value="UUY52584.1"/>
    <property type="molecule type" value="Genomic_DNA"/>
</dbReference>
<evidence type="ECO:0000256" key="1">
    <source>
        <dbReference type="SAM" id="MobiDB-lite"/>
    </source>
</evidence>
<gene>
    <name evidence="2" type="ORF">NRK68_35600</name>
</gene>
<feature type="compositionally biased region" description="Low complexity" evidence="1">
    <location>
        <begin position="35"/>
        <end position="58"/>
    </location>
</feature>
<dbReference type="PROSITE" id="PS51257">
    <property type="entry name" value="PROKAR_LIPOPROTEIN"/>
    <property type="match status" value="1"/>
</dbReference>
<evidence type="ECO:0008006" key="4">
    <source>
        <dbReference type="Google" id="ProtNLM"/>
    </source>
</evidence>
<geneLocation type="plasmid" evidence="2 3">
    <name>psa3239</name>
</geneLocation>
<protein>
    <recommendedName>
        <fullName evidence="4">PknH-like extracellular domain-containing protein</fullName>
    </recommendedName>
</protein>